<accession>A0A1G2I3W6</accession>
<name>A0A1G2I3W6_9BACT</name>
<proteinExistence type="predicted"/>
<evidence type="ECO:0000313" key="1">
    <source>
        <dbReference type="EMBL" id="OGZ68748.1"/>
    </source>
</evidence>
<reference evidence="1 2" key="1">
    <citation type="journal article" date="2016" name="Nat. Commun.">
        <title>Thousands of microbial genomes shed light on interconnected biogeochemical processes in an aquifer system.</title>
        <authorList>
            <person name="Anantharaman K."/>
            <person name="Brown C.T."/>
            <person name="Hug L.A."/>
            <person name="Sharon I."/>
            <person name="Castelle C.J."/>
            <person name="Probst A.J."/>
            <person name="Thomas B.C."/>
            <person name="Singh A."/>
            <person name="Wilkins M.J."/>
            <person name="Karaoz U."/>
            <person name="Brodie E.L."/>
            <person name="Williams K.H."/>
            <person name="Hubbard S.S."/>
            <person name="Banfield J.F."/>
        </authorList>
    </citation>
    <scope>NUCLEOTIDE SEQUENCE [LARGE SCALE GENOMIC DNA]</scope>
</reference>
<dbReference type="Proteomes" id="UP000178820">
    <property type="component" value="Unassembled WGS sequence"/>
</dbReference>
<comment type="caution">
    <text evidence="1">The sequence shown here is derived from an EMBL/GenBank/DDBJ whole genome shotgun (WGS) entry which is preliminary data.</text>
</comment>
<evidence type="ECO:0000313" key="2">
    <source>
        <dbReference type="Proteomes" id="UP000178820"/>
    </source>
</evidence>
<dbReference type="AlphaFoldDB" id="A0A1G2I3W6"/>
<evidence type="ECO:0008006" key="3">
    <source>
        <dbReference type="Google" id="ProtNLM"/>
    </source>
</evidence>
<sequence length="117" mass="13061">MNLIKIIVIIVLVLSLAANVVLGMQLYSAGKKNQDLGSAIRLNDTVANFADLFIAKVLRANGEISFEDRLKIENAVRDTEDKDIYDQWQKFVGAGTEAEGREEIKNLLQLIVDKLSR</sequence>
<organism evidence="1 2">
    <name type="scientific">Candidatus Staskawiczbacteria bacterium RIFCSPHIGHO2_02_FULL_42_22</name>
    <dbReference type="NCBI Taxonomy" id="1802207"/>
    <lineage>
        <taxon>Bacteria</taxon>
        <taxon>Candidatus Staskawicziibacteriota</taxon>
    </lineage>
</organism>
<dbReference type="EMBL" id="MHOT01000018">
    <property type="protein sequence ID" value="OGZ68748.1"/>
    <property type="molecule type" value="Genomic_DNA"/>
</dbReference>
<protein>
    <recommendedName>
        <fullName evidence="3">Chemotaxis methyl-accepting receptor HlyB-like 4HB MCP domain-containing protein</fullName>
    </recommendedName>
</protein>
<gene>
    <name evidence="1" type="ORF">A3D44_02005</name>
</gene>